<dbReference type="AlphaFoldDB" id="A0A0P1MJ14"/>
<dbReference type="Proteomes" id="UP000182200">
    <property type="component" value="Unassembled WGS sequence"/>
</dbReference>
<accession>A0A0N7MSE0</accession>
<accession>A0A0N7MUS3</accession>
<evidence type="ECO:0000313" key="1">
    <source>
        <dbReference type="EMBL" id="CUS95337.1"/>
    </source>
</evidence>
<organism evidence="2 3">
    <name type="scientific">Candidatus Kryptonium thompsonii</name>
    <dbReference type="NCBI Taxonomy" id="1633631"/>
    <lineage>
        <taxon>Bacteria</taxon>
        <taxon>Pseudomonadati</taxon>
        <taxon>Candidatus Kryptoniota</taxon>
        <taxon>Candidatus Kryptonium</taxon>
    </lineage>
</organism>
<accession>A0A0P1N0H5</accession>
<accession>A0A0S4MRL2</accession>
<proteinExistence type="predicted"/>
<accession>A0A0P1NUH2</accession>
<dbReference type="EMBL" id="FAOP01000002">
    <property type="protein sequence ID" value="CUU01349.1"/>
    <property type="molecule type" value="Genomic_DNA"/>
</dbReference>
<dbReference type="Proteomes" id="UP000182011">
    <property type="component" value="Unassembled WGS sequence"/>
</dbReference>
<evidence type="ECO:0000313" key="4">
    <source>
        <dbReference type="Proteomes" id="UP000182200"/>
    </source>
</evidence>
<sequence>MRVIILMFLIFQFAVAQTRYITLGNGGLNATDGGFERYKGVFMKLSGKKGIESDDSLKYNLNLSVGIRVTAMMIGYAFLPFLPIPPSVSIGLKAWRSGIVFFEYPLLSIGVRKYFFGEGSPPAYLSVGLFPAPILSYKNGSWELGNIGFDVQWGWDFTNPYSGFMGSLSFWLTHSPKLTKEDLKTLLGISVRIGWNFKIQFKK</sequence>
<accession>A0A0P1MIA4</accession>
<dbReference type="RefSeq" id="WP_075436055.1">
    <property type="nucleotide sequence ID" value="NZ_CZVI01000070.1"/>
</dbReference>
<dbReference type="STRING" id="1633631.GCA_001442925_00253"/>
<protein>
    <submittedName>
        <fullName evidence="2">Uncharacterized protein</fullName>
    </submittedName>
</protein>
<dbReference type="EMBL" id="CZVI01000070">
    <property type="protein sequence ID" value="CUS95337.1"/>
    <property type="molecule type" value="Genomic_DNA"/>
</dbReference>
<accession>A0A0P1MD53</accession>
<name>A0A0P1MJ14_9BACT</name>
<reference evidence="2" key="2">
    <citation type="submission" date="2015-11" db="EMBL/GenBank/DDBJ databases">
        <authorList>
            <person name="Zhang Y."/>
            <person name="Guo Z."/>
        </authorList>
    </citation>
    <scope>NUCLEOTIDE SEQUENCE [LARGE SCALE GENOMIC DNA]</scope>
    <source>
        <strain evidence="2">JGI-4</strain>
    </source>
</reference>
<evidence type="ECO:0000313" key="3">
    <source>
        <dbReference type="Proteomes" id="UP000182011"/>
    </source>
</evidence>
<keyword evidence="4" id="KW-1185">Reference proteome</keyword>
<reference evidence="3 4" key="1">
    <citation type="submission" date="2015-11" db="EMBL/GenBank/DDBJ databases">
        <authorList>
            <person name="Varghese N."/>
        </authorList>
    </citation>
    <scope>NUCLEOTIDE SEQUENCE [LARGE SCALE GENOMIC DNA]</scope>
    <source>
        <strain evidence="1 4">JGI-8</strain>
    </source>
</reference>
<evidence type="ECO:0000313" key="2">
    <source>
        <dbReference type="EMBL" id="CUU01349.1"/>
    </source>
</evidence>
<accession>A0A0P1LZ84</accession>
<gene>
    <name evidence="2" type="ORF">JGI4_00251</name>
    <name evidence="1" type="ORF">JGI8_02144</name>
</gene>
<accession>A0A0P1MJ14</accession>